<evidence type="ECO:0000256" key="13">
    <source>
        <dbReference type="SAM" id="Phobius"/>
    </source>
</evidence>
<protein>
    <recommendedName>
        <fullName evidence="4">histidine kinase</fullName>
        <ecNumber evidence="4">2.7.13.3</ecNumber>
    </recommendedName>
</protein>
<dbReference type="Proteomes" id="UP001489004">
    <property type="component" value="Unassembled WGS sequence"/>
</dbReference>
<dbReference type="EC" id="2.7.13.3" evidence="4"/>
<dbReference type="InterPro" id="IPR001425">
    <property type="entry name" value="Arc/bac/fun_rhodopsins"/>
</dbReference>
<dbReference type="InterPro" id="IPR001789">
    <property type="entry name" value="Sig_transdc_resp-reg_receiver"/>
</dbReference>
<dbReference type="Gene3D" id="1.10.287.130">
    <property type="match status" value="1"/>
</dbReference>
<accession>A0AAW1Q897</accession>
<dbReference type="SMART" id="SM01021">
    <property type="entry name" value="Bac_rhodopsin"/>
    <property type="match status" value="1"/>
</dbReference>
<evidence type="ECO:0000256" key="12">
    <source>
        <dbReference type="SAM" id="MobiDB-lite"/>
    </source>
</evidence>
<keyword evidence="5 11" id="KW-0597">Phosphoprotein</keyword>
<feature type="region of interest" description="Disordered" evidence="12">
    <location>
        <begin position="659"/>
        <end position="708"/>
    </location>
</feature>
<dbReference type="SUPFAM" id="SSF81321">
    <property type="entry name" value="Family A G protein-coupled receptor-like"/>
    <property type="match status" value="1"/>
</dbReference>
<feature type="compositionally biased region" description="Low complexity" evidence="12">
    <location>
        <begin position="576"/>
        <end position="585"/>
    </location>
</feature>
<feature type="modified residue" description="4-aspartylphosphate" evidence="11">
    <location>
        <position position="803"/>
    </location>
</feature>
<dbReference type="CDD" id="cd00082">
    <property type="entry name" value="HisKA"/>
    <property type="match status" value="1"/>
</dbReference>
<evidence type="ECO:0000256" key="10">
    <source>
        <dbReference type="ARBA" id="ARBA00023136"/>
    </source>
</evidence>
<feature type="compositionally biased region" description="Polar residues" evidence="12">
    <location>
        <begin position="694"/>
        <end position="708"/>
    </location>
</feature>
<feature type="transmembrane region" description="Helical" evidence="13">
    <location>
        <begin position="81"/>
        <end position="102"/>
    </location>
</feature>
<name>A0AAW1Q897_9CHLO</name>
<keyword evidence="10 13" id="KW-0472">Membrane</keyword>
<dbReference type="InterPro" id="IPR003661">
    <property type="entry name" value="HisK_dim/P_dom"/>
</dbReference>
<evidence type="ECO:0000259" key="14">
    <source>
        <dbReference type="PROSITE" id="PS50109"/>
    </source>
</evidence>
<dbReference type="PANTHER" id="PTHR43047:SF71">
    <property type="entry name" value="HISTIDINE KINASE CONTAINING CHEY-HOMOLOGOUS RECEIVER DOMAIN-RELATED"/>
    <property type="match status" value="1"/>
</dbReference>
<dbReference type="PANTHER" id="PTHR43047">
    <property type="entry name" value="TWO-COMPONENT HISTIDINE PROTEIN KINASE"/>
    <property type="match status" value="1"/>
</dbReference>
<dbReference type="InterPro" id="IPR011006">
    <property type="entry name" value="CheY-like_superfamily"/>
</dbReference>
<dbReference type="GO" id="GO:0009927">
    <property type="term" value="F:histidine phosphotransfer kinase activity"/>
    <property type="evidence" value="ECO:0007669"/>
    <property type="project" value="TreeGrafter"/>
</dbReference>
<dbReference type="PROSITE" id="PS50110">
    <property type="entry name" value="RESPONSE_REGULATORY"/>
    <property type="match status" value="1"/>
</dbReference>
<organism evidence="16 17">
    <name type="scientific">[Myrmecia] bisecta</name>
    <dbReference type="NCBI Taxonomy" id="41462"/>
    <lineage>
        <taxon>Eukaryota</taxon>
        <taxon>Viridiplantae</taxon>
        <taxon>Chlorophyta</taxon>
        <taxon>core chlorophytes</taxon>
        <taxon>Trebouxiophyceae</taxon>
        <taxon>Trebouxiales</taxon>
        <taxon>Trebouxiaceae</taxon>
        <taxon>Myrmecia</taxon>
    </lineage>
</organism>
<feature type="transmembrane region" description="Helical" evidence="13">
    <location>
        <begin position="12"/>
        <end position="34"/>
    </location>
</feature>
<dbReference type="Gene3D" id="3.30.565.10">
    <property type="entry name" value="Histidine kinase-like ATPase, C-terminal domain"/>
    <property type="match status" value="1"/>
</dbReference>
<dbReference type="SUPFAM" id="SSF52172">
    <property type="entry name" value="CheY-like"/>
    <property type="match status" value="1"/>
</dbReference>
<keyword evidence="6" id="KW-0808">Transferase</keyword>
<dbReference type="GO" id="GO:0005886">
    <property type="term" value="C:plasma membrane"/>
    <property type="evidence" value="ECO:0007669"/>
    <property type="project" value="TreeGrafter"/>
</dbReference>
<feature type="domain" description="Response regulatory" evidence="15">
    <location>
        <begin position="753"/>
        <end position="871"/>
    </location>
</feature>
<dbReference type="SMART" id="SM00448">
    <property type="entry name" value="REC"/>
    <property type="match status" value="1"/>
</dbReference>
<keyword evidence="17" id="KW-1185">Reference proteome</keyword>
<evidence type="ECO:0000256" key="2">
    <source>
        <dbReference type="ARBA" id="ARBA00004141"/>
    </source>
</evidence>
<dbReference type="SMART" id="SM00388">
    <property type="entry name" value="HisKA"/>
    <property type="match status" value="1"/>
</dbReference>
<evidence type="ECO:0000256" key="1">
    <source>
        <dbReference type="ARBA" id="ARBA00000085"/>
    </source>
</evidence>
<feature type="domain" description="Histidine kinase" evidence="14">
    <location>
        <begin position="304"/>
        <end position="522"/>
    </location>
</feature>
<dbReference type="InterPro" id="IPR005467">
    <property type="entry name" value="His_kinase_dom"/>
</dbReference>
<dbReference type="GO" id="GO:0000155">
    <property type="term" value="F:phosphorelay sensor kinase activity"/>
    <property type="evidence" value="ECO:0007669"/>
    <property type="project" value="InterPro"/>
</dbReference>
<feature type="compositionally biased region" description="Low complexity" evidence="12">
    <location>
        <begin position="660"/>
        <end position="671"/>
    </location>
</feature>
<dbReference type="Pfam" id="PF00512">
    <property type="entry name" value="HisKA"/>
    <property type="match status" value="1"/>
</dbReference>
<evidence type="ECO:0000256" key="7">
    <source>
        <dbReference type="ARBA" id="ARBA00022692"/>
    </source>
</evidence>
<evidence type="ECO:0000256" key="6">
    <source>
        <dbReference type="ARBA" id="ARBA00022679"/>
    </source>
</evidence>
<evidence type="ECO:0000256" key="9">
    <source>
        <dbReference type="ARBA" id="ARBA00022989"/>
    </source>
</evidence>
<feature type="region of interest" description="Disordered" evidence="12">
    <location>
        <begin position="559"/>
        <end position="622"/>
    </location>
</feature>
<evidence type="ECO:0000256" key="3">
    <source>
        <dbReference type="ARBA" id="ARBA00008130"/>
    </source>
</evidence>
<evidence type="ECO:0000256" key="4">
    <source>
        <dbReference type="ARBA" id="ARBA00012438"/>
    </source>
</evidence>
<dbReference type="AlphaFoldDB" id="A0AAW1Q897"/>
<dbReference type="Pfam" id="PF01036">
    <property type="entry name" value="Bac_rhodopsin"/>
    <property type="match status" value="1"/>
</dbReference>
<comment type="catalytic activity">
    <reaction evidence="1">
        <text>ATP + protein L-histidine = ADP + protein N-phospho-L-histidine.</text>
        <dbReference type="EC" id="2.7.13.3"/>
    </reaction>
</comment>
<sequence>MVLHQSLRTSVALVFAILSMATIHFVAWTIWLVCQPTDTDFTAKFYAGVPKECYSWPVVAFVTNFFLQTMSVMFERRPEKLQLCLVACYITFLAGASDALSWAEVAPVWENAEGNGLQVVRYLMWAHATPAMLWCLSAISDLSRCEIAFTLAINVLMIVMAVPYEMSSGKERVLYWTLAMGCYPFIAYRIWQMFTPAIVEARNAANRNGLTVLRNVTLVFWTAFPVVWCLSQMGVVRHPADEMLWCLSDFLGKVLLSTSLMHGNYVTMDQRRLLATKAVEEANRVAVIQELRDLVEQKERFMSAMSHELRTPLNGIIGLSNALVDGSFGELTGKMAQTVEVIKERGGALLGLVNSILDAAQMRQGTIDVRTDKISLPRLVDAVMELAAPLVAADVQMVNNVAADLPCVVGDEGRILQILHNLLSNSCKFTHQGSIWVDAQVVTTGHVAISVHDTGVGIPEDQLERIFAVFEQVDMSQTRWYGGTGLGLSVVRQLVEAHCGTITVHSERRQGSTFTFTLKIWDDVRPGANNLNQLMVAPDVKSKDWLSYLPTALQSFVKRGSMDAGSRRNSAEIRSSRPSPDRGSSLKSSPEPMSPTPRSRYNVPARSRSSDEGEPPTSQGLPQEIDGLALQHQPSAAQRAAAASSLLNSMPARLLDTADSISPLSSPTTSSQARQANAERAENLGAGPKPPASMASSGASQGTPSASDRSYGLGLGLVLSTTDAPSTDVLRPVSVPEKCKKCAHLADAPQIKRALSVDDDPVNQMVITATLKSEGYQVKQALDGSQALASLSDDGVPDIMLLDVMMPGMSGYEVCRKVRSRGYNCTVLPIIMISANSKEDQIVEGLTAGSNDYMTKPFGRKELVARINAQLRLKQLLEAAPAQIAQQNAEAGCCICCGSKVCTDA</sequence>
<dbReference type="EMBL" id="JALJOR010000005">
    <property type="protein sequence ID" value="KAK9817243.1"/>
    <property type="molecule type" value="Genomic_DNA"/>
</dbReference>
<feature type="transmembrane region" description="Helical" evidence="13">
    <location>
        <begin position="212"/>
        <end position="233"/>
    </location>
</feature>
<feature type="transmembrane region" description="Helical" evidence="13">
    <location>
        <begin position="122"/>
        <end position="140"/>
    </location>
</feature>
<dbReference type="FunFam" id="3.30.565.10:FF:000010">
    <property type="entry name" value="Sensor histidine kinase RcsC"/>
    <property type="match status" value="1"/>
</dbReference>
<dbReference type="Pfam" id="PF02518">
    <property type="entry name" value="HATPase_c"/>
    <property type="match status" value="1"/>
</dbReference>
<comment type="subcellular location">
    <subcellularLocation>
        <location evidence="2">Membrane</location>
        <topology evidence="2">Multi-pass membrane protein</topology>
    </subcellularLocation>
</comment>
<proteinExistence type="inferred from homology"/>
<comment type="caution">
    <text evidence="16">The sequence shown here is derived from an EMBL/GenBank/DDBJ whole genome shotgun (WGS) entry which is preliminary data.</text>
</comment>
<gene>
    <name evidence="16" type="ORF">WJX72_011759</name>
</gene>
<keyword evidence="9 13" id="KW-1133">Transmembrane helix</keyword>
<keyword evidence="8" id="KW-0418">Kinase</keyword>
<evidence type="ECO:0000256" key="8">
    <source>
        <dbReference type="ARBA" id="ARBA00022777"/>
    </source>
</evidence>
<feature type="compositionally biased region" description="Basic and acidic residues" evidence="12">
    <location>
        <begin position="565"/>
        <end position="575"/>
    </location>
</feature>
<feature type="transmembrane region" description="Helical" evidence="13">
    <location>
        <begin position="54"/>
        <end position="74"/>
    </location>
</feature>
<dbReference type="PROSITE" id="PS50109">
    <property type="entry name" value="HIS_KIN"/>
    <property type="match status" value="1"/>
</dbReference>
<dbReference type="InterPro" id="IPR036890">
    <property type="entry name" value="HATPase_C_sf"/>
</dbReference>
<evidence type="ECO:0000259" key="15">
    <source>
        <dbReference type="PROSITE" id="PS50110"/>
    </source>
</evidence>
<evidence type="ECO:0000256" key="5">
    <source>
        <dbReference type="ARBA" id="ARBA00022553"/>
    </source>
</evidence>
<dbReference type="SUPFAM" id="SSF55874">
    <property type="entry name" value="ATPase domain of HSP90 chaperone/DNA topoisomerase II/histidine kinase"/>
    <property type="match status" value="1"/>
</dbReference>
<dbReference type="SMART" id="SM00387">
    <property type="entry name" value="HATPase_c"/>
    <property type="match status" value="1"/>
</dbReference>
<dbReference type="InterPro" id="IPR036097">
    <property type="entry name" value="HisK_dim/P_sf"/>
</dbReference>
<dbReference type="CDD" id="cd17574">
    <property type="entry name" value="REC_OmpR"/>
    <property type="match status" value="1"/>
</dbReference>
<dbReference type="InterPro" id="IPR003594">
    <property type="entry name" value="HATPase_dom"/>
</dbReference>
<keyword evidence="7 13" id="KW-0812">Transmembrane</keyword>
<feature type="transmembrane region" description="Helical" evidence="13">
    <location>
        <begin position="173"/>
        <end position="191"/>
    </location>
</feature>
<comment type="similarity">
    <text evidence="3">Belongs to the archaeal/bacterial/fungal opsin family.</text>
</comment>
<evidence type="ECO:0000256" key="11">
    <source>
        <dbReference type="PROSITE-ProRule" id="PRU00169"/>
    </source>
</evidence>
<reference evidence="16 17" key="1">
    <citation type="journal article" date="2024" name="Nat. Commun.">
        <title>Phylogenomics reveals the evolutionary origins of lichenization in chlorophyte algae.</title>
        <authorList>
            <person name="Puginier C."/>
            <person name="Libourel C."/>
            <person name="Otte J."/>
            <person name="Skaloud P."/>
            <person name="Haon M."/>
            <person name="Grisel S."/>
            <person name="Petersen M."/>
            <person name="Berrin J.G."/>
            <person name="Delaux P.M."/>
            <person name="Dal Grande F."/>
            <person name="Keller J."/>
        </authorList>
    </citation>
    <scope>NUCLEOTIDE SEQUENCE [LARGE SCALE GENOMIC DNA]</scope>
    <source>
        <strain evidence="16 17">SAG 2043</strain>
    </source>
</reference>
<feature type="transmembrane region" description="Helical" evidence="13">
    <location>
        <begin position="147"/>
        <end position="167"/>
    </location>
</feature>
<dbReference type="SUPFAM" id="SSF47384">
    <property type="entry name" value="Homodimeric domain of signal transducing histidine kinase"/>
    <property type="match status" value="1"/>
</dbReference>
<dbReference type="PRINTS" id="PR00344">
    <property type="entry name" value="BCTRLSENSOR"/>
</dbReference>
<dbReference type="InterPro" id="IPR004358">
    <property type="entry name" value="Sig_transdc_His_kin-like_C"/>
</dbReference>
<evidence type="ECO:0000313" key="16">
    <source>
        <dbReference type="EMBL" id="KAK9817243.1"/>
    </source>
</evidence>
<evidence type="ECO:0000313" key="17">
    <source>
        <dbReference type="Proteomes" id="UP001489004"/>
    </source>
</evidence>
<dbReference type="Pfam" id="PF00072">
    <property type="entry name" value="Response_reg"/>
    <property type="match status" value="1"/>
</dbReference>
<dbReference type="Gene3D" id="3.40.50.2300">
    <property type="match status" value="1"/>
</dbReference>
<dbReference type="Gene3D" id="1.20.1070.10">
    <property type="entry name" value="Rhodopsin 7-helix transmembrane proteins"/>
    <property type="match status" value="1"/>
</dbReference>
<dbReference type="CDD" id="cd16922">
    <property type="entry name" value="HATPase_EvgS-ArcB-TorS-like"/>
    <property type="match status" value="1"/>
</dbReference>